<dbReference type="InterPro" id="IPR045469">
    <property type="entry name" value="Nis1"/>
</dbReference>
<dbReference type="Pfam" id="PF19271">
    <property type="entry name" value="Nis1"/>
    <property type="match status" value="1"/>
</dbReference>
<evidence type="ECO:0000313" key="2">
    <source>
        <dbReference type="EMBL" id="KZV89641.1"/>
    </source>
</evidence>
<evidence type="ECO:0000256" key="1">
    <source>
        <dbReference type="SAM" id="SignalP"/>
    </source>
</evidence>
<keyword evidence="1" id="KW-0732">Signal</keyword>
<feature type="signal peptide" evidence="1">
    <location>
        <begin position="1"/>
        <end position="21"/>
    </location>
</feature>
<protein>
    <submittedName>
        <fullName evidence="2">Uncharacterized protein</fullName>
    </submittedName>
</protein>
<name>A0A165FWM3_EXIGL</name>
<proteinExistence type="predicted"/>
<dbReference type="OrthoDB" id="3244717at2759"/>
<reference evidence="2 3" key="1">
    <citation type="journal article" date="2016" name="Mol. Biol. Evol.">
        <title>Comparative Genomics of Early-Diverging Mushroom-Forming Fungi Provides Insights into the Origins of Lignocellulose Decay Capabilities.</title>
        <authorList>
            <person name="Nagy L.G."/>
            <person name="Riley R."/>
            <person name="Tritt A."/>
            <person name="Adam C."/>
            <person name="Daum C."/>
            <person name="Floudas D."/>
            <person name="Sun H."/>
            <person name="Yadav J.S."/>
            <person name="Pangilinan J."/>
            <person name="Larsson K.H."/>
            <person name="Matsuura K."/>
            <person name="Barry K."/>
            <person name="Labutti K."/>
            <person name="Kuo R."/>
            <person name="Ohm R.A."/>
            <person name="Bhattacharya S.S."/>
            <person name="Shirouzu T."/>
            <person name="Yoshinaga Y."/>
            <person name="Martin F.M."/>
            <person name="Grigoriev I.V."/>
            <person name="Hibbett D.S."/>
        </authorList>
    </citation>
    <scope>NUCLEOTIDE SEQUENCE [LARGE SCALE GENOMIC DNA]</scope>
    <source>
        <strain evidence="2 3">HHB12029</strain>
    </source>
</reference>
<dbReference type="AlphaFoldDB" id="A0A165FWM3"/>
<feature type="chain" id="PRO_5007857945" evidence="1">
    <location>
        <begin position="22"/>
        <end position="149"/>
    </location>
</feature>
<sequence length="149" mass="15882">MPSMRLSAFIPALVFLPLASAFIDGISPFTGTYKADQTTSKFPVTFTTGSTMVSFFDLTVSFGLSTPAEHTVNNTLGNPVFNVDLLAMKRSSTGPGKFTVDVPIRSSDLYNGDGAYILTAAILRAAGNQNAYLFRADQFTVVFDATASS</sequence>
<evidence type="ECO:0000313" key="3">
    <source>
        <dbReference type="Proteomes" id="UP000077266"/>
    </source>
</evidence>
<gene>
    <name evidence="2" type="ORF">EXIGLDRAFT_795789</name>
</gene>
<dbReference type="Proteomes" id="UP000077266">
    <property type="component" value="Unassembled WGS sequence"/>
</dbReference>
<accession>A0A165FWM3</accession>
<organism evidence="2 3">
    <name type="scientific">Exidia glandulosa HHB12029</name>
    <dbReference type="NCBI Taxonomy" id="1314781"/>
    <lineage>
        <taxon>Eukaryota</taxon>
        <taxon>Fungi</taxon>
        <taxon>Dikarya</taxon>
        <taxon>Basidiomycota</taxon>
        <taxon>Agaricomycotina</taxon>
        <taxon>Agaricomycetes</taxon>
        <taxon>Auriculariales</taxon>
        <taxon>Exidiaceae</taxon>
        <taxon>Exidia</taxon>
    </lineage>
</organism>
<keyword evidence="3" id="KW-1185">Reference proteome</keyword>
<dbReference type="EMBL" id="KV426067">
    <property type="protein sequence ID" value="KZV89641.1"/>
    <property type="molecule type" value="Genomic_DNA"/>
</dbReference>
<dbReference type="InParanoid" id="A0A165FWM3"/>